<dbReference type="Proteomes" id="UP000186817">
    <property type="component" value="Unassembled WGS sequence"/>
</dbReference>
<dbReference type="GO" id="GO:0042910">
    <property type="term" value="F:xenobiotic transmembrane transporter activity"/>
    <property type="evidence" value="ECO:0007669"/>
    <property type="project" value="InterPro"/>
</dbReference>
<dbReference type="PANTHER" id="PTHR11206">
    <property type="entry name" value="MULTIDRUG RESISTANCE PROTEIN"/>
    <property type="match status" value="1"/>
</dbReference>
<dbReference type="AlphaFoldDB" id="A0A1Q9F1L7"/>
<feature type="transmembrane region" description="Helical" evidence="2">
    <location>
        <begin position="92"/>
        <end position="114"/>
    </location>
</feature>
<evidence type="ECO:0000313" key="4">
    <source>
        <dbReference type="Proteomes" id="UP000186817"/>
    </source>
</evidence>
<accession>A0A1Q9F1L7</accession>
<feature type="transmembrane region" description="Helical" evidence="2">
    <location>
        <begin position="192"/>
        <end position="212"/>
    </location>
</feature>
<dbReference type="OMA" id="AISTWIN"/>
<reference evidence="3 4" key="1">
    <citation type="submission" date="2016-02" db="EMBL/GenBank/DDBJ databases">
        <title>Genome analysis of coral dinoflagellate symbionts highlights evolutionary adaptations to a symbiotic lifestyle.</title>
        <authorList>
            <person name="Aranda M."/>
            <person name="Li Y."/>
            <person name="Liew Y.J."/>
            <person name="Baumgarten S."/>
            <person name="Simakov O."/>
            <person name="Wilson M."/>
            <person name="Piel J."/>
            <person name="Ashoor H."/>
            <person name="Bougouffa S."/>
            <person name="Bajic V.B."/>
            <person name="Ryu T."/>
            <person name="Ravasi T."/>
            <person name="Bayer T."/>
            <person name="Micklem G."/>
            <person name="Kim H."/>
            <person name="Bhak J."/>
            <person name="Lajeunesse T.C."/>
            <person name="Voolstra C.R."/>
        </authorList>
    </citation>
    <scope>NUCLEOTIDE SEQUENCE [LARGE SCALE GENOMIC DNA]</scope>
    <source>
        <strain evidence="3 4">CCMP2467</strain>
    </source>
</reference>
<keyword evidence="2" id="KW-1133">Transmembrane helix</keyword>
<feature type="transmembrane region" description="Helical" evidence="2">
    <location>
        <begin position="387"/>
        <end position="406"/>
    </location>
</feature>
<gene>
    <name evidence="3" type="ORF">AK812_SmicGene2358</name>
</gene>
<dbReference type="OrthoDB" id="2126698at2759"/>
<protein>
    <submittedName>
        <fullName evidence="3">Putative transporter</fullName>
    </submittedName>
</protein>
<feature type="transmembrane region" description="Helical" evidence="2">
    <location>
        <begin position="412"/>
        <end position="435"/>
    </location>
</feature>
<evidence type="ECO:0000256" key="1">
    <source>
        <dbReference type="ARBA" id="ARBA00010199"/>
    </source>
</evidence>
<organism evidence="3 4">
    <name type="scientific">Symbiodinium microadriaticum</name>
    <name type="common">Dinoflagellate</name>
    <name type="synonym">Zooxanthella microadriatica</name>
    <dbReference type="NCBI Taxonomy" id="2951"/>
    <lineage>
        <taxon>Eukaryota</taxon>
        <taxon>Sar</taxon>
        <taxon>Alveolata</taxon>
        <taxon>Dinophyceae</taxon>
        <taxon>Suessiales</taxon>
        <taxon>Symbiodiniaceae</taxon>
        <taxon>Symbiodinium</taxon>
    </lineage>
</organism>
<evidence type="ECO:0000313" key="3">
    <source>
        <dbReference type="EMBL" id="OLQ13539.1"/>
    </source>
</evidence>
<evidence type="ECO:0000256" key="2">
    <source>
        <dbReference type="SAM" id="Phobius"/>
    </source>
</evidence>
<feature type="transmembrane region" description="Helical" evidence="2">
    <location>
        <begin position="315"/>
        <end position="338"/>
    </location>
</feature>
<name>A0A1Q9F1L7_SYMMI</name>
<dbReference type="EMBL" id="LSRX01000026">
    <property type="protein sequence ID" value="OLQ13539.1"/>
    <property type="molecule type" value="Genomic_DNA"/>
</dbReference>
<keyword evidence="2" id="KW-0472">Membrane</keyword>
<feature type="transmembrane region" description="Helical" evidence="2">
    <location>
        <begin position="126"/>
        <end position="148"/>
    </location>
</feature>
<keyword evidence="2" id="KW-0812">Transmembrane</keyword>
<feature type="transmembrane region" description="Helical" evidence="2">
    <location>
        <begin position="358"/>
        <end position="375"/>
    </location>
</feature>
<comment type="caution">
    <text evidence="3">The sequence shown here is derived from an EMBL/GenBank/DDBJ whole genome shotgun (WGS) entry which is preliminary data.</text>
</comment>
<dbReference type="InterPro" id="IPR002528">
    <property type="entry name" value="MATE_fam"/>
</dbReference>
<sequence length="518" mass="55881">MAAGEAVLSELLAVLRVATASVATGVLSFVVPWQITRAVSIHLGPEALAAYALGQLTGNLTGRSIVNGLLLAFDTLGAQAFGRGDFREVGVLMLRAVLLAVCLLTPVALSWSWAEQCFLVLGQEPFVASFAARYLQIFRFSIIPLALFEVSRRFALSQGIAWPFTAATLASNTFVAFAAAPMLRLWGFDGSALLNLTAVSVQAVTGLAYMAIRKPGEATQAFPGLPGLCEAAAKDGLFEFLKLAVPGVLSMTEWWFWEVTCFRAGVFGASSLAAHTVVYMAVPLLFQVPRGVSMGYAARAGALLGEGRGRAAKKVAFIGLAIGVMLVLVDAMLMWVAQEEYIAQMAGSSKDLTDTCRKIWPFVIFFLVVDGLFPLNQGVCNIHSHQGRVSVSMILSLWIVGVPVTLSSADLLSLWKIFPLCYILLNALLIFSFAFSDWDLAAQRASHKDEIVGDADMEKANNTQFHTPNSKNLQPQVLGAEDVVNHSCYNDYSHSSKPSTRRSTSTAAWHGRQCCLVQ</sequence>
<proteinExistence type="inferred from homology"/>
<keyword evidence="4" id="KW-1185">Reference proteome</keyword>
<dbReference type="GO" id="GO:0015297">
    <property type="term" value="F:antiporter activity"/>
    <property type="evidence" value="ECO:0007669"/>
    <property type="project" value="InterPro"/>
</dbReference>
<dbReference type="Pfam" id="PF01554">
    <property type="entry name" value="MatE"/>
    <property type="match status" value="2"/>
</dbReference>
<feature type="transmembrane region" description="Helical" evidence="2">
    <location>
        <begin position="160"/>
        <end position="180"/>
    </location>
</feature>
<comment type="similarity">
    <text evidence="1">Belongs to the multi antimicrobial extrusion (MATE) (TC 2.A.66.1) family.</text>
</comment>
<dbReference type="GO" id="GO:0016020">
    <property type="term" value="C:membrane"/>
    <property type="evidence" value="ECO:0007669"/>
    <property type="project" value="InterPro"/>
</dbReference>
<feature type="transmembrane region" description="Helical" evidence="2">
    <location>
        <begin position="12"/>
        <end position="33"/>
    </location>
</feature>